<sequence length="1080" mass="119923">METMVAESRRTLSSSILNEHEGKNTGFYTDNDQSEQALELMRPAEQSMECFEQSGDMSELNNAVQLMEKAIDVLPNDHADKPSWLRFFGLALLSRFECCGELPDIEKAISLLQQAVNLTSDDHEDKLLHLSSLGSALTVLFQCFGKLQDIERAITLKQQAVDFTPDGHADKPSHLNGLGNAFCLRFEHLSELSDLEKAISALQQAVELTPDVHVHKPGMLANLGNAFCYRFECHGELLDIDKAVSMSQKAVDLTPDGHVNKPIYLNSLGIAAQTRFRRVGELQDIETAISSLQKAVDLTPNDHMDNLTWLNNLGTAVQSRFQHLGELSDIKRAIHVQQQAVYLTPDGHANKPTMFANLGATFWLQFRYLGEISDIEQAINFLQQAITLAPNSHVSKPSWFNSLGAVLQSRFEQLGGLPDLDKAIDMFQQAIDFAPNDHASRPAYLNNLAKALLFRSKHLNELQDAEKAVIIEKQALDLTPDGHANKINRLSTLGDAFFYQYQCLGHSSYRDYALSAYKDASLQPSGKPSFQLQAALSWSNLCSTPSSAMLAYKRFFELIPRVVWLGQTVGHRYKELPLVGKAINAAIATAISVGNLSQAVEWLEEGRSVVWHQILQLRSPLDELQQKHPEMARELQMISQALENAGTSPGHDLSNIGSEIKHTTAEEEAQEHHRLATQYEDSITKIRQLDGFDHFLQPKKLPELASAATHGPVIMVNMHESQCDALVLCSSGQIIHIPLPNFSLKQAENFHSKLIFSRQAHVIQINQEGDRVMHSAKNGHNDLKSILADLWNNVVEPILSDIKLEVVLCKNATDSLPHVTWCATSALTFLPLHAAGIYGSNNPQKTSDFVVSSYITTLTARLNSISKCKQNLIQTPNILIVSQPNTPGQRPLPGTIREVEVIQKHALPENTCHLTHEAATSAAVISKMSKYNFIHFACHGIQDLQNPLNSAFVLYDQKLMLKDLMKLSLENAELAILSACQTATGDETLPEEAIHLAAGMLSIGYPSVIATMWAIGDNDAPLLADKLYANLFKNYSDHSPNQNQNILSPAYALHEAVKHLQEQIGIMKFERWVPFIHFGA</sequence>
<proteinExistence type="predicted"/>
<dbReference type="Proteomes" id="UP001498398">
    <property type="component" value="Unassembled WGS sequence"/>
</dbReference>
<dbReference type="Gene3D" id="1.25.40.10">
    <property type="entry name" value="Tetratricopeptide repeat domain"/>
    <property type="match status" value="2"/>
</dbReference>
<dbReference type="PANTHER" id="PTHR19959">
    <property type="entry name" value="KINESIN LIGHT CHAIN"/>
    <property type="match status" value="1"/>
</dbReference>
<comment type="caution">
    <text evidence="2">The sequence shown here is derived from an EMBL/GenBank/DDBJ whole genome shotgun (WGS) entry which is preliminary data.</text>
</comment>
<name>A0ABR1J517_9AGAR</name>
<feature type="domain" description="CHAT" evidence="1">
    <location>
        <begin position="787"/>
        <end position="1079"/>
    </location>
</feature>
<evidence type="ECO:0000313" key="3">
    <source>
        <dbReference type="Proteomes" id="UP001498398"/>
    </source>
</evidence>
<gene>
    <name evidence="2" type="ORF">VKT23_013986</name>
</gene>
<dbReference type="InterPro" id="IPR019734">
    <property type="entry name" value="TPR_rpt"/>
</dbReference>
<dbReference type="Pfam" id="PF12770">
    <property type="entry name" value="CHAT"/>
    <property type="match status" value="1"/>
</dbReference>
<organism evidence="2 3">
    <name type="scientific">Marasmiellus scandens</name>
    <dbReference type="NCBI Taxonomy" id="2682957"/>
    <lineage>
        <taxon>Eukaryota</taxon>
        <taxon>Fungi</taxon>
        <taxon>Dikarya</taxon>
        <taxon>Basidiomycota</taxon>
        <taxon>Agaricomycotina</taxon>
        <taxon>Agaricomycetes</taxon>
        <taxon>Agaricomycetidae</taxon>
        <taxon>Agaricales</taxon>
        <taxon>Marasmiineae</taxon>
        <taxon>Omphalotaceae</taxon>
        <taxon>Marasmiellus</taxon>
    </lineage>
</organism>
<keyword evidence="3" id="KW-1185">Reference proteome</keyword>
<evidence type="ECO:0000259" key="1">
    <source>
        <dbReference type="Pfam" id="PF12770"/>
    </source>
</evidence>
<reference evidence="2 3" key="1">
    <citation type="submission" date="2024-01" db="EMBL/GenBank/DDBJ databases">
        <title>A draft genome for the cacao thread blight pathogen Marasmiellus scandens.</title>
        <authorList>
            <person name="Baruah I.K."/>
            <person name="Leung J."/>
            <person name="Bukari Y."/>
            <person name="Amoako-Attah I."/>
            <person name="Meinhardt L.W."/>
            <person name="Bailey B.A."/>
            <person name="Cohen S.P."/>
        </authorList>
    </citation>
    <scope>NUCLEOTIDE SEQUENCE [LARGE SCALE GENOMIC DNA]</scope>
    <source>
        <strain evidence="2 3">GH-19</strain>
    </source>
</reference>
<dbReference type="EMBL" id="JBANRG010000040">
    <property type="protein sequence ID" value="KAK7447730.1"/>
    <property type="molecule type" value="Genomic_DNA"/>
</dbReference>
<protein>
    <recommendedName>
        <fullName evidence="1">CHAT domain-containing protein</fullName>
    </recommendedName>
</protein>
<dbReference type="InterPro" id="IPR024983">
    <property type="entry name" value="CHAT_dom"/>
</dbReference>
<dbReference type="PANTHER" id="PTHR19959:SF119">
    <property type="entry name" value="FUNGAL LIPASE-LIKE DOMAIN-CONTAINING PROTEIN"/>
    <property type="match status" value="1"/>
</dbReference>
<accession>A0ABR1J517</accession>
<dbReference type="InterPro" id="IPR011990">
    <property type="entry name" value="TPR-like_helical_dom_sf"/>
</dbReference>
<dbReference type="SUPFAM" id="SSF48452">
    <property type="entry name" value="TPR-like"/>
    <property type="match status" value="3"/>
</dbReference>
<dbReference type="SMART" id="SM00028">
    <property type="entry name" value="TPR"/>
    <property type="match status" value="6"/>
</dbReference>
<evidence type="ECO:0000313" key="2">
    <source>
        <dbReference type="EMBL" id="KAK7447730.1"/>
    </source>
</evidence>